<evidence type="ECO:0000256" key="6">
    <source>
        <dbReference type="RuleBase" id="RU004296"/>
    </source>
</evidence>
<accession>A0A368YV65</accession>
<dbReference type="SMART" id="SM00892">
    <property type="entry name" value="Endonuclease_NS"/>
    <property type="match status" value="1"/>
</dbReference>
<dbReference type="InterPro" id="IPR044925">
    <property type="entry name" value="His-Me_finger_sf"/>
</dbReference>
<proteinExistence type="inferred from homology"/>
<keyword evidence="11" id="KW-1185">Reference proteome</keyword>
<dbReference type="PRINTS" id="PR00839">
    <property type="entry name" value="V8PROTEASE"/>
</dbReference>
<protein>
    <recommendedName>
        <fullName evidence="6">Serine protease</fullName>
        <ecNumber evidence="6">3.4.21.-</ecNumber>
    </recommendedName>
</protein>
<evidence type="ECO:0000259" key="9">
    <source>
        <dbReference type="SMART" id="SM00892"/>
    </source>
</evidence>
<comment type="caution">
    <text evidence="10">The sequence shown here is derived from an EMBL/GenBank/DDBJ whole genome shotgun (WGS) entry which is preliminary data.</text>
</comment>
<evidence type="ECO:0000256" key="1">
    <source>
        <dbReference type="ARBA" id="ARBA00008764"/>
    </source>
</evidence>
<dbReference type="SUPFAM" id="SSF54060">
    <property type="entry name" value="His-Me finger endonucleases"/>
    <property type="match status" value="1"/>
</dbReference>
<dbReference type="PANTHER" id="PTHR36234">
    <property type="entry name" value="LYSYL ENDOPEPTIDASE"/>
    <property type="match status" value="1"/>
</dbReference>
<dbReference type="InterPro" id="IPR001604">
    <property type="entry name" value="Endo_G_ENPP1-like_dom"/>
</dbReference>
<dbReference type="SMART" id="SM00477">
    <property type="entry name" value="NUC"/>
    <property type="match status" value="1"/>
</dbReference>
<keyword evidence="2 6" id="KW-0645">Protease</keyword>
<evidence type="ECO:0000256" key="7">
    <source>
        <dbReference type="SAM" id="MobiDB-lite"/>
    </source>
</evidence>
<dbReference type="Pfam" id="PF13365">
    <property type="entry name" value="Trypsin_2"/>
    <property type="match status" value="1"/>
</dbReference>
<dbReference type="InterPro" id="IPR044929">
    <property type="entry name" value="DNA/RNA_non-sp_Endonuclease_sf"/>
</dbReference>
<evidence type="ECO:0000256" key="3">
    <source>
        <dbReference type="ARBA" id="ARBA00022729"/>
    </source>
</evidence>
<keyword evidence="4 6" id="KW-0378">Hydrolase</keyword>
<evidence type="ECO:0000259" key="8">
    <source>
        <dbReference type="SMART" id="SM00477"/>
    </source>
</evidence>
<feature type="region of interest" description="Disordered" evidence="7">
    <location>
        <begin position="304"/>
        <end position="327"/>
    </location>
</feature>
<keyword evidence="3" id="KW-0732">Signal</keyword>
<dbReference type="InterPro" id="IPR043504">
    <property type="entry name" value="Peptidase_S1_PA_chymotrypsin"/>
</dbReference>
<keyword evidence="5 6" id="KW-0720">Serine protease</keyword>
<dbReference type="EC" id="3.4.21.-" evidence="6"/>
<dbReference type="InterPro" id="IPR009003">
    <property type="entry name" value="Peptidase_S1_PA"/>
</dbReference>
<dbReference type="InterPro" id="IPR020821">
    <property type="entry name" value="ENPP1-3/EXOG-like_nuc-like"/>
</dbReference>
<dbReference type="Proteomes" id="UP000253345">
    <property type="component" value="Unassembled WGS sequence"/>
</dbReference>
<reference evidence="10 11" key="1">
    <citation type="submission" date="2018-07" db="EMBL/GenBank/DDBJ databases">
        <title>Genomic Encyclopedia of Type Strains, Phase III (KMG-III): the genomes of soil and plant-associated and newly described type strains.</title>
        <authorList>
            <person name="Whitman W."/>
        </authorList>
    </citation>
    <scope>NUCLEOTIDE SEQUENCE [LARGE SCALE GENOMIC DNA]</scope>
    <source>
        <strain evidence="10 11">CECT 8525</strain>
    </source>
</reference>
<dbReference type="GO" id="GO:0006508">
    <property type="term" value="P:proteolysis"/>
    <property type="evidence" value="ECO:0007669"/>
    <property type="project" value="UniProtKB-KW"/>
</dbReference>
<feature type="compositionally biased region" description="Basic and acidic residues" evidence="7">
    <location>
        <begin position="307"/>
        <end position="326"/>
    </location>
</feature>
<evidence type="ECO:0000313" key="11">
    <source>
        <dbReference type="Proteomes" id="UP000253345"/>
    </source>
</evidence>
<keyword evidence="10" id="KW-0255">Endonuclease</keyword>
<name>A0A368YV65_9RHOB</name>
<sequence length="755" mass="82596">MGKEDDFDPGALDRAQQALSRWLARSKVRDGRSEALREGKPTLADTPSRLAARVNVLVDEVRRAAEPWHMPSNRVLRGLVERPTPVVAEELTDQIVNEALIGTADFLSVEFLERGALAARSVGRILIETPGARQALGTGFMVGPGLLLTNQHVLTSDRRAARCALQMDYELRLFGAPRAPQEFALQPDRFFLADEELDFALVAVAGTSTLGMSLDDYGWLPLNEAQGKISISDKDHVNIVQHPRGAEKQVVLRNNRVLDMRTGNDPKDEMMGSFLHYEADTDKGSSGSPVLSDTWQVVALHHSGVPRPHDKGGWQRKDGGQWRDGQDREEDIDWVANEAVRVSGIVGAIRLAALEPAVRVFVDTALAARPPAGWSMPGRKESVVPDMVAVAPPQPAMPAEAAPDPAEGRQQVISLDIPLRLTLSLAAQVQGSHLLAGAAPSLPTRPATAFLERITPEEMADRPGYDPDFLGFNLPLPGTKAKPRFGGALPISHPSRPGDRQELRYHGYSVLICAGRRLAYLSACNVDFLARVEVSSNEGGGNWRFDPRIPRDAQLGNSYYLNNDYDRGHLSRRNDLARGPTRDAAIAANKDSYFWTNCAPQHYLLNQSTDFSGADLQLWGDLENHISAQGAKLRRLSVFNGPVFGTADKPLRDALVPLAFYKIVAWSDADGPGAVGFVLEQADLIETLPEERLDPGIFSIRQRRIEAIGAELDIDLCDLSALDRMPKPRSRGKSATKEAFARDGIEITSVADILL</sequence>
<evidence type="ECO:0000256" key="2">
    <source>
        <dbReference type="ARBA" id="ARBA00022670"/>
    </source>
</evidence>
<feature type="domain" description="ENPP1-3/EXOG-like endonuclease/phosphodiesterase" evidence="8">
    <location>
        <begin position="505"/>
        <end position="704"/>
    </location>
</feature>
<feature type="domain" description="DNA/RNA non-specific endonuclease/pyrophosphatase/phosphodiesterase" evidence="9">
    <location>
        <begin position="504"/>
        <end position="723"/>
    </location>
</feature>
<dbReference type="InterPro" id="IPR008256">
    <property type="entry name" value="Peptidase_S1B"/>
</dbReference>
<gene>
    <name evidence="10" type="ORF">DFP89_1086</name>
</gene>
<dbReference type="AlphaFoldDB" id="A0A368YV65"/>
<dbReference type="SUPFAM" id="SSF50494">
    <property type="entry name" value="Trypsin-like serine proteases"/>
    <property type="match status" value="1"/>
</dbReference>
<dbReference type="GO" id="GO:0004519">
    <property type="term" value="F:endonuclease activity"/>
    <property type="evidence" value="ECO:0007669"/>
    <property type="project" value="UniProtKB-KW"/>
</dbReference>
<dbReference type="Pfam" id="PF01223">
    <property type="entry name" value="Endonuclease_NS"/>
    <property type="match status" value="1"/>
</dbReference>
<dbReference type="EMBL" id="QPJL01000008">
    <property type="protein sequence ID" value="RCW84063.1"/>
    <property type="molecule type" value="Genomic_DNA"/>
</dbReference>
<dbReference type="GO" id="GO:0008236">
    <property type="term" value="F:serine-type peptidase activity"/>
    <property type="evidence" value="ECO:0007669"/>
    <property type="project" value="UniProtKB-KW"/>
</dbReference>
<evidence type="ECO:0000256" key="5">
    <source>
        <dbReference type="ARBA" id="ARBA00022825"/>
    </source>
</evidence>
<organism evidence="10 11">
    <name type="scientific">Paracoccus lutimaris</name>
    <dbReference type="NCBI Taxonomy" id="1490030"/>
    <lineage>
        <taxon>Bacteria</taxon>
        <taxon>Pseudomonadati</taxon>
        <taxon>Pseudomonadota</taxon>
        <taxon>Alphaproteobacteria</taxon>
        <taxon>Rhodobacterales</taxon>
        <taxon>Paracoccaceae</taxon>
        <taxon>Paracoccus</taxon>
    </lineage>
</organism>
<dbReference type="PANTHER" id="PTHR36234:SF5">
    <property type="entry name" value="LYSYL ENDOPEPTIDASE"/>
    <property type="match status" value="1"/>
</dbReference>
<dbReference type="Gene3D" id="2.40.10.10">
    <property type="entry name" value="Trypsin-like serine proteases"/>
    <property type="match status" value="2"/>
</dbReference>
<evidence type="ECO:0000256" key="4">
    <source>
        <dbReference type="ARBA" id="ARBA00022801"/>
    </source>
</evidence>
<keyword evidence="10" id="KW-0540">Nuclease</keyword>
<dbReference type="OrthoDB" id="500593at2"/>
<dbReference type="GO" id="GO:0003676">
    <property type="term" value="F:nucleic acid binding"/>
    <property type="evidence" value="ECO:0007669"/>
    <property type="project" value="InterPro"/>
</dbReference>
<comment type="similarity">
    <text evidence="1 6">Belongs to the peptidase S1B family.</text>
</comment>
<evidence type="ECO:0000313" key="10">
    <source>
        <dbReference type="EMBL" id="RCW84063.1"/>
    </source>
</evidence>
<dbReference type="Gene3D" id="3.40.570.10">
    <property type="entry name" value="Extracellular Endonuclease, subunit A"/>
    <property type="match status" value="1"/>
</dbReference>
<dbReference type="GO" id="GO:0046872">
    <property type="term" value="F:metal ion binding"/>
    <property type="evidence" value="ECO:0007669"/>
    <property type="project" value="InterPro"/>
</dbReference>
<dbReference type="RefSeq" id="WP_114349053.1">
    <property type="nucleotide sequence ID" value="NZ_QPJL01000008.1"/>
</dbReference>